<protein>
    <submittedName>
        <fullName evidence="8">MFS transporter</fullName>
    </submittedName>
</protein>
<evidence type="ECO:0000256" key="6">
    <source>
        <dbReference type="SAM" id="Phobius"/>
    </source>
</evidence>
<keyword evidence="4 6" id="KW-1133">Transmembrane helix</keyword>
<dbReference type="InterPro" id="IPR036259">
    <property type="entry name" value="MFS_trans_sf"/>
</dbReference>
<comment type="subcellular location">
    <subcellularLocation>
        <location evidence="1">Cell membrane</location>
        <topology evidence="1">Multi-pass membrane protein</topology>
    </subcellularLocation>
</comment>
<feature type="transmembrane region" description="Helical" evidence="6">
    <location>
        <begin position="272"/>
        <end position="295"/>
    </location>
</feature>
<dbReference type="InterPro" id="IPR020846">
    <property type="entry name" value="MFS_dom"/>
</dbReference>
<feature type="transmembrane region" description="Helical" evidence="6">
    <location>
        <begin position="302"/>
        <end position="322"/>
    </location>
</feature>
<evidence type="ECO:0000313" key="9">
    <source>
        <dbReference type="Proteomes" id="UP000319671"/>
    </source>
</evidence>
<dbReference type="InterPro" id="IPR011701">
    <property type="entry name" value="MFS"/>
</dbReference>
<feature type="transmembrane region" description="Helical" evidence="6">
    <location>
        <begin position="51"/>
        <end position="71"/>
    </location>
</feature>
<feature type="transmembrane region" description="Helical" evidence="6">
    <location>
        <begin position="174"/>
        <end position="192"/>
    </location>
</feature>
<comment type="caution">
    <text evidence="8">The sequence shown here is derived from an EMBL/GenBank/DDBJ whole genome shotgun (WGS) entry which is preliminary data.</text>
</comment>
<dbReference type="AlphaFoldDB" id="A0A561C959"/>
<name>A0A561C959_9BACI</name>
<feature type="transmembrane region" description="Helical" evidence="6">
    <location>
        <begin position="237"/>
        <end position="260"/>
    </location>
</feature>
<evidence type="ECO:0000256" key="3">
    <source>
        <dbReference type="ARBA" id="ARBA00022692"/>
    </source>
</evidence>
<dbReference type="Gene3D" id="1.20.1250.20">
    <property type="entry name" value="MFS general substrate transporter like domains"/>
    <property type="match status" value="2"/>
</dbReference>
<organism evidence="8 9">
    <name type="scientific">Neobacillus bataviensis</name>
    <dbReference type="NCBI Taxonomy" id="220685"/>
    <lineage>
        <taxon>Bacteria</taxon>
        <taxon>Bacillati</taxon>
        <taxon>Bacillota</taxon>
        <taxon>Bacilli</taxon>
        <taxon>Bacillales</taxon>
        <taxon>Bacillaceae</taxon>
        <taxon>Neobacillus</taxon>
    </lineage>
</organism>
<dbReference type="SUPFAM" id="SSF103473">
    <property type="entry name" value="MFS general substrate transporter"/>
    <property type="match status" value="1"/>
</dbReference>
<proteinExistence type="predicted"/>
<feature type="transmembrane region" description="Helical" evidence="6">
    <location>
        <begin position="141"/>
        <end position="162"/>
    </location>
</feature>
<accession>A0A561C959</accession>
<dbReference type="GO" id="GO:0022857">
    <property type="term" value="F:transmembrane transporter activity"/>
    <property type="evidence" value="ECO:0007669"/>
    <property type="project" value="InterPro"/>
</dbReference>
<evidence type="ECO:0000313" key="8">
    <source>
        <dbReference type="EMBL" id="TWD87597.1"/>
    </source>
</evidence>
<keyword evidence="3 6" id="KW-0812">Transmembrane</keyword>
<keyword evidence="2" id="KW-0813">Transport</keyword>
<gene>
    <name evidence="8" type="ORF">FB550_1363</name>
</gene>
<dbReference type="PANTHER" id="PTHR11360">
    <property type="entry name" value="MONOCARBOXYLATE TRANSPORTER"/>
    <property type="match status" value="1"/>
</dbReference>
<dbReference type="RefSeq" id="WP_144568911.1">
    <property type="nucleotide sequence ID" value="NZ_VIVN01000036.1"/>
</dbReference>
<keyword evidence="5 6" id="KW-0472">Membrane</keyword>
<sequence length="429" mass="47252">MGKKEFYFSRLHYGWIILSIVFLTLLVAAGVRSTPSVLMVPLEDAFGWDRMSTTFPLAINLALYGLCGPFAAAIMEKYGVKRVMVYALTLLVIGTGLSGWMKTVWQFTLLWGLFVGVGTGFMSTVLGAVITNRWFKEQKGLVMGILTASGATGQLVFLPLFAKLTTEVSWKMTVWVTSLASLIVILLVLIFMRERPSDTGVLPYDATETCEPVPSFVGNPFRSALKGLRMGIHSTQFWLLAGSFFICGLSTNGLIGTHLIPACMEHGIPEVTAASMLAFMGIFDILGTTLSGWLSDRWDSRWLLFWYYGLRGLSLIFLPTALDSTSAWGLTVFAIFYGLDWVATVPPTVRLCNDFFGKQSGIIFGWIFAFHQLGAATAAFGGGTLHVLIGSYTFIFIFSGILCLAASGFFIQIRRNKIQIVKRKKEATL</sequence>
<reference evidence="8 9" key="1">
    <citation type="submission" date="2019-06" db="EMBL/GenBank/DDBJ databases">
        <title>Sorghum-associated microbial communities from plants grown in Nebraska, USA.</title>
        <authorList>
            <person name="Schachtman D."/>
        </authorList>
    </citation>
    <scope>NUCLEOTIDE SEQUENCE [LARGE SCALE GENOMIC DNA]</scope>
    <source>
        <strain evidence="8 9">2482</strain>
    </source>
</reference>
<dbReference type="CDD" id="cd17355">
    <property type="entry name" value="MFS_YcxA_like"/>
    <property type="match status" value="1"/>
</dbReference>
<dbReference type="GO" id="GO:0005886">
    <property type="term" value="C:plasma membrane"/>
    <property type="evidence" value="ECO:0007669"/>
    <property type="project" value="UniProtKB-SubCell"/>
</dbReference>
<evidence type="ECO:0000256" key="5">
    <source>
        <dbReference type="ARBA" id="ARBA00023136"/>
    </source>
</evidence>
<feature type="transmembrane region" description="Helical" evidence="6">
    <location>
        <begin position="12"/>
        <end position="31"/>
    </location>
</feature>
<feature type="transmembrane region" description="Helical" evidence="6">
    <location>
        <begin position="328"/>
        <end position="349"/>
    </location>
</feature>
<evidence type="ECO:0000256" key="1">
    <source>
        <dbReference type="ARBA" id="ARBA00004651"/>
    </source>
</evidence>
<evidence type="ECO:0000256" key="4">
    <source>
        <dbReference type="ARBA" id="ARBA00022989"/>
    </source>
</evidence>
<evidence type="ECO:0000259" key="7">
    <source>
        <dbReference type="PROSITE" id="PS50850"/>
    </source>
</evidence>
<feature type="transmembrane region" description="Helical" evidence="6">
    <location>
        <begin position="361"/>
        <end position="380"/>
    </location>
</feature>
<dbReference type="PANTHER" id="PTHR11360:SF284">
    <property type="entry name" value="EG:103B4.3 PROTEIN-RELATED"/>
    <property type="match status" value="1"/>
</dbReference>
<feature type="domain" description="Major facilitator superfamily (MFS) profile" evidence="7">
    <location>
        <begin position="16"/>
        <end position="417"/>
    </location>
</feature>
<dbReference type="InterPro" id="IPR050327">
    <property type="entry name" value="Proton-linked_MCT"/>
</dbReference>
<feature type="transmembrane region" description="Helical" evidence="6">
    <location>
        <begin position="107"/>
        <end position="129"/>
    </location>
</feature>
<dbReference type="Pfam" id="PF07690">
    <property type="entry name" value="MFS_1"/>
    <property type="match status" value="1"/>
</dbReference>
<keyword evidence="9" id="KW-1185">Reference proteome</keyword>
<evidence type="ECO:0000256" key="2">
    <source>
        <dbReference type="ARBA" id="ARBA00022448"/>
    </source>
</evidence>
<dbReference type="EMBL" id="VIVN01000036">
    <property type="protein sequence ID" value="TWD87597.1"/>
    <property type="molecule type" value="Genomic_DNA"/>
</dbReference>
<feature type="transmembrane region" description="Helical" evidence="6">
    <location>
        <begin position="83"/>
        <end position="101"/>
    </location>
</feature>
<feature type="transmembrane region" description="Helical" evidence="6">
    <location>
        <begin position="392"/>
        <end position="413"/>
    </location>
</feature>
<dbReference type="PROSITE" id="PS50850">
    <property type="entry name" value="MFS"/>
    <property type="match status" value="1"/>
</dbReference>
<dbReference type="Proteomes" id="UP000319671">
    <property type="component" value="Unassembled WGS sequence"/>
</dbReference>